<reference evidence="2" key="1">
    <citation type="submission" date="2016-10" db="EMBL/GenBank/DDBJ databases">
        <title>Comparative genomics uncovers the prolific and rare metabolic potential of the cyanobacterial genus Moorea.</title>
        <authorList>
            <person name="Leao T."/>
            <person name="Castelao G."/>
            <person name="Korobeynikov A."/>
            <person name="Monroe E.A."/>
            <person name="Podell S."/>
            <person name="Glukhov E."/>
            <person name="Allen E."/>
            <person name="Gerwick W.H."/>
            <person name="Gerwick L."/>
        </authorList>
    </citation>
    <scope>NUCLEOTIDE SEQUENCE [LARGE SCALE GENOMIC DNA]</scope>
    <source>
        <strain evidence="2">JHB</strain>
    </source>
</reference>
<proteinExistence type="predicted"/>
<gene>
    <name evidence="1" type="ORF">BJP36_06950</name>
</gene>
<sequence length="309" mass="34911">MFNKWLGKNKLGKKILPKPAQLSASVRVIGDRKSGKTTYMAALARWPGADPSTSPVQTVTPINEDGEALIEKAKKILEQGEQLEGTPLDANADEVKDYSIEIVLKDQFSWRRLKTSLGSSLVRLNINCKDYSGEFFQDVLYQSGTPLLRDYLEDAVQANGIMLLVDGLAHRKDREYANGLDKFLIALDRAETGVINRRIALVLTKCEQPKLWVNRHKPTYVATARFPEVMKRLQAWEQSGPGSIDCFTTSAFGMLGERHPEPNMRRISRDREGIKESIVKNPQGWKPFGLVAPIYWLCTGQRHRKLDQE</sequence>
<protein>
    <submittedName>
        <fullName evidence="1">Uncharacterized protein</fullName>
    </submittedName>
</protein>
<organism evidence="1 2">
    <name type="scientific">Moorena producens (strain JHB)</name>
    <dbReference type="NCBI Taxonomy" id="1454205"/>
    <lineage>
        <taxon>Bacteria</taxon>
        <taxon>Bacillati</taxon>
        <taxon>Cyanobacteriota</taxon>
        <taxon>Cyanophyceae</taxon>
        <taxon>Coleofasciculales</taxon>
        <taxon>Coleofasciculaceae</taxon>
        <taxon>Moorena</taxon>
    </lineage>
</organism>
<dbReference type="AlphaFoldDB" id="A0A1D9FWK6"/>
<dbReference type="Proteomes" id="UP000176944">
    <property type="component" value="Chromosome"/>
</dbReference>
<evidence type="ECO:0000313" key="1">
    <source>
        <dbReference type="EMBL" id="AOY79703.1"/>
    </source>
</evidence>
<evidence type="ECO:0000313" key="2">
    <source>
        <dbReference type="Proteomes" id="UP000176944"/>
    </source>
</evidence>
<accession>A0A1D9FWK6</accession>
<name>A0A1D9FWK6_MOOP1</name>
<dbReference type="EMBL" id="CP017708">
    <property type="protein sequence ID" value="AOY79703.1"/>
    <property type="molecule type" value="Genomic_DNA"/>
</dbReference>